<feature type="domain" description="DUF306" evidence="2">
    <location>
        <begin position="58"/>
        <end position="133"/>
    </location>
</feature>
<proteinExistence type="predicted"/>
<keyword evidence="1" id="KW-0732">Signal</keyword>
<evidence type="ECO:0000259" key="2">
    <source>
        <dbReference type="Pfam" id="PF03724"/>
    </source>
</evidence>
<feature type="signal peptide" evidence="1">
    <location>
        <begin position="1"/>
        <end position="30"/>
    </location>
</feature>
<dbReference type="EMBL" id="RZNB01000001">
    <property type="protein sequence ID" value="RWZ52421.1"/>
    <property type="molecule type" value="Genomic_DNA"/>
</dbReference>
<evidence type="ECO:0000313" key="4">
    <source>
        <dbReference type="Proteomes" id="UP000288547"/>
    </source>
</evidence>
<name>A0A444PX81_9MICO</name>
<dbReference type="Gene3D" id="2.40.128.270">
    <property type="match status" value="1"/>
</dbReference>
<reference evidence="3 4" key="1">
    <citation type="submission" date="2018-12" db="EMBL/GenBank/DDBJ databases">
        <authorList>
            <person name="Li F."/>
        </authorList>
    </citation>
    <scope>NUCLEOTIDE SEQUENCE [LARGE SCALE GENOMIC DNA]</scope>
    <source>
        <strain evidence="3 4">11W25H-1</strain>
    </source>
</reference>
<keyword evidence="4" id="KW-1185">Reference proteome</keyword>
<organism evidence="3 4">
    <name type="scientific">Labedella phragmitis</name>
    <dbReference type="NCBI Taxonomy" id="2498849"/>
    <lineage>
        <taxon>Bacteria</taxon>
        <taxon>Bacillati</taxon>
        <taxon>Actinomycetota</taxon>
        <taxon>Actinomycetes</taxon>
        <taxon>Micrococcales</taxon>
        <taxon>Microbacteriaceae</taxon>
        <taxon>Labedella</taxon>
    </lineage>
</organism>
<dbReference type="RefSeq" id="WP_128493264.1">
    <property type="nucleotide sequence ID" value="NZ_RZNB01000001.1"/>
</dbReference>
<dbReference type="InterPro" id="IPR038670">
    <property type="entry name" value="HslJ-like_sf"/>
</dbReference>
<dbReference type="InterPro" id="IPR005184">
    <property type="entry name" value="DUF306_Meta_HslJ"/>
</dbReference>
<evidence type="ECO:0000256" key="1">
    <source>
        <dbReference type="SAM" id="SignalP"/>
    </source>
</evidence>
<feature type="chain" id="PRO_5038820135" evidence="1">
    <location>
        <begin position="31"/>
        <end position="140"/>
    </location>
</feature>
<protein>
    <submittedName>
        <fullName evidence="3">META domain-containing protein</fullName>
    </submittedName>
</protein>
<comment type="caution">
    <text evidence="3">The sequence shown here is derived from an EMBL/GenBank/DDBJ whole genome shotgun (WGS) entry which is preliminary data.</text>
</comment>
<accession>A0A444PX81</accession>
<gene>
    <name evidence="3" type="ORF">ELQ90_00175</name>
</gene>
<dbReference type="OrthoDB" id="4990393at2"/>
<dbReference type="Pfam" id="PF03724">
    <property type="entry name" value="META"/>
    <property type="match status" value="1"/>
</dbReference>
<sequence length="140" mass="14131">MSGQAPSTSRRNGRLAAAFALLAASASLFAACANGSTAGSSGADADPAEAIVGTWGSTATEQPHLVFDGGKVTGTDGCNGISSTYTVDGATITVKPFMSTLRACVGVDTWLRALRTVELDGDAIIIRNAAGDHIGTLDRN</sequence>
<evidence type="ECO:0000313" key="3">
    <source>
        <dbReference type="EMBL" id="RWZ52421.1"/>
    </source>
</evidence>
<dbReference type="Proteomes" id="UP000288547">
    <property type="component" value="Unassembled WGS sequence"/>
</dbReference>
<dbReference type="AlphaFoldDB" id="A0A444PX81"/>